<dbReference type="InterPro" id="IPR013196">
    <property type="entry name" value="HTH_11"/>
</dbReference>
<evidence type="ECO:0000313" key="3">
    <source>
        <dbReference type="EMBL" id="NWB99976.1"/>
    </source>
</evidence>
<feature type="domain" description="WYL" evidence="2">
    <location>
        <begin position="139"/>
        <end position="203"/>
    </location>
</feature>
<dbReference type="Proteomes" id="UP000539985">
    <property type="component" value="Unassembled WGS sequence"/>
</dbReference>
<dbReference type="AlphaFoldDB" id="A0A7Y8C616"/>
<dbReference type="Pfam" id="PF08279">
    <property type="entry name" value="HTH_11"/>
    <property type="match status" value="1"/>
</dbReference>
<comment type="caution">
    <text evidence="3">The sequence shown here is derived from an EMBL/GenBank/DDBJ whole genome shotgun (WGS) entry which is preliminary data.</text>
</comment>
<dbReference type="InterPro" id="IPR026881">
    <property type="entry name" value="WYL_dom"/>
</dbReference>
<evidence type="ECO:0000259" key="2">
    <source>
        <dbReference type="Pfam" id="PF13280"/>
    </source>
</evidence>
<feature type="domain" description="Helix-turn-helix type 11" evidence="1">
    <location>
        <begin position="6"/>
        <end position="59"/>
    </location>
</feature>
<dbReference type="Gene3D" id="1.10.10.10">
    <property type="entry name" value="Winged helix-like DNA-binding domain superfamily/Winged helix DNA-binding domain"/>
    <property type="match status" value="1"/>
</dbReference>
<dbReference type="SUPFAM" id="SSF46785">
    <property type="entry name" value="Winged helix' DNA-binding domain"/>
    <property type="match status" value="1"/>
</dbReference>
<sequence>MSRTSRLLTLLQVLRAKSRPTTASALASELEISERTVYRDIAELTALGAPIQGEAGIGYVLRSGLFLPPLMLNADETEAIVLGLQYVDQRGDEVLSKAACDALAKITAVLAPTAQEALRNPTMLAWTPCGRFPDNVVPLTVVREAIRNQHKLHIDYADVNQTPSQRLIWPLALGFLNEVRVIAAWCELRGDYRTFRTDRIAAASAPGECYPGHRSALLRDWLKRCHEDEQTEGFTPDRN</sequence>
<name>A0A7Y8C616_9PSED</name>
<reference evidence="3 4" key="1">
    <citation type="submission" date="2020-04" db="EMBL/GenBank/DDBJ databases">
        <title>Molecular characterization of pseudomonads from Agaricus bisporus reveal novel blotch 2 pathogens in Western Europe.</title>
        <authorList>
            <person name="Taparia T."/>
            <person name="Krijger M."/>
            <person name="Haynes E."/>
            <person name="Elpinstone J.G."/>
            <person name="Noble R."/>
            <person name="Van Der Wolf J."/>
        </authorList>
    </citation>
    <scope>NUCLEOTIDE SEQUENCE [LARGE SCALE GENOMIC DNA]</scope>
    <source>
        <strain evidence="3 4">H7001</strain>
    </source>
</reference>
<evidence type="ECO:0000259" key="1">
    <source>
        <dbReference type="Pfam" id="PF08279"/>
    </source>
</evidence>
<evidence type="ECO:0000313" key="4">
    <source>
        <dbReference type="Proteomes" id="UP000539985"/>
    </source>
</evidence>
<accession>A0A7Y8C616</accession>
<proteinExistence type="predicted"/>
<gene>
    <name evidence="3" type="ORF">HX882_29310</name>
</gene>
<dbReference type="Pfam" id="PF13280">
    <property type="entry name" value="WYL"/>
    <property type="match status" value="1"/>
</dbReference>
<dbReference type="InterPro" id="IPR036388">
    <property type="entry name" value="WH-like_DNA-bd_sf"/>
</dbReference>
<dbReference type="PANTHER" id="PTHR34580">
    <property type="match status" value="1"/>
</dbReference>
<dbReference type="InterPro" id="IPR051534">
    <property type="entry name" value="CBASS_pafABC_assoc_protein"/>
</dbReference>
<dbReference type="PROSITE" id="PS52050">
    <property type="entry name" value="WYL"/>
    <property type="match status" value="1"/>
</dbReference>
<protein>
    <submittedName>
        <fullName evidence="3">YafY family transcriptional regulator</fullName>
    </submittedName>
</protein>
<dbReference type="RefSeq" id="WP_177105478.1">
    <property type="nucleotide sequence ID" value="NZ_JACAQB010000028.1"/>
</dbReference>
<dbReference type="PANTHER" id="PTHR34580:SF3">
    <property type="entry name" value="PROTEIN PAFB"/>
    <property type="match status" value="1"/>
</dbReference>
<organism evidence="3 4">
    <name type="scientific">Pseudomonas gingeri</name>
    <dbReference type="NCBI Taxonomy" id="117681"/>
    <lineage>
        <taxon>Bacteria</taxon>
        <taxon>Pseudomonadati</taxon>
        <taxon>Pseudomonadota</taxon>
        <taxon>Gammaproteobacteria</taxon>
        <taxon>Pseudomonadales</taxon>
        <taxon>Pseudomonadaceae</taxon>
        <taxon>Pseudomonas</taxon>
    </lineage>
</organism>
<dbReference type="EMBL" id="JACAQB010000028">
    <property type="protein sequence ID" value="NWB99976.1"/>
    <property type="molecule type" value="Genomic_DNA"/>
</dbReference>
<dbReference type="InterPro" id="IPR036390">
    <property type="entry name" value="WH_DNA-bd_sf"/>
</dbReference>